<comment type="cofactor">
    <cofactor evidence="1">
        <name>(6R)-5,10-methylene-5,6,7,8-tetrahydrofolate</name>
        <dbReference type="ChEBI" id="CHEBI:15636"/>
    </cofactor>
</comment>
<dbReference type="Gene3D" id="1.10.579.10">
    <property type="entry name" value="DNA Cyclobutane Dipyrimidine Photolyase, subunit A, domain 3"/>
    <property type="match status" value="1"/>
</dbReference>
<dbReference type="RefSeq" id="WP_149891486.1">
    <property type="nucleotide sequence ID" value="NZ_JBHUFA010000001.1"/>
</dbReference>
<evidence type="ECO:0000256" key="6">
    <source>
        <dbReference type="RuleBase" id="RU004182"/>
    </source>
</evidence>
<feature type="domain" description="Photolyase/cryptochrome alpha/beta" evidence="7">
    <location>
        <begin position="1"/>
        <end position="127"/>
    </location>
</feature>
<keyword evidence="4 6" id="KW-0274">FAD</keyword>
<evidence type="ECO:0000256" key="3">
    <source>
        <dbReference type="ARBA" id="ARBA00022630"/>
    </source>
</evidence>
<evidence type="ECO:0000256" key="2">
    <source>
        <dbReference type="ARBA" id="ARBA00001974"/>
    </source>
</evidence>
<reference evidence="9" key="1">
    <citation type="journal article" date="2019" name="Int. J. Syst. Evol. Microbiol.">
        <title>The Global Catalogue of Microorganisms (GCM) 10K type strain sequencing project: providing services to taxonomists for standard genome sequencing and annotation.</title>
        <authorList>
            <consortium name="The Broad Institute Genomics Platform"/>
            <consortium name="The Broad Institute Genome Sequencing Center for Infectious Disease"/>
            <person name="Wu L."/>
            <person name="Ma J."/>
        </authorList>
    </citation>
    <scope>NUCLEOTIDE SEQUENCE [LARGE SCALE GENOMIC DNA]</scope>
    <source>
        <strain evidence="9">JCM 3369</strain>
    </source>
</reference>
<gene>
    <name evidence="8" type="ORF">ACFSC7_04110</name>
</gene>
<name>A0ABW4JT27_9HYPH</name>
<dbReference type="Pfam" id="PF00875">
    <property type="entry name" value="DNA_photolyase"/>
    <property type="match status" value="1"/>
</dbReference>
<dbReference type="Gene3D" id="1.25.40.80">
    <property type="match status" value="1"/>
</dbReference>
<evidence type="ECO:0000259" key="7">
    <source>
        <dbReference type="PROSITE" id="PS51645"/>
    </source>
</evidence>
<dbReference type="PANTHER" id="PTHR11455:SF9">
    <property type="entry name" value="CRYPTOCHROME CIRCADIAN CLOCK 5 ISOFORM X1"/>
    <property type="match status" value="1"/>
</dbReference>
<dbReference type="PROSITE" id="PS00394">
    <property type="entry name" value="DNA_PHOTOLYASES_1_1"/>
    <property type="match status" value="1"/>
</dbReference>
<keyword evidence="3 6" id="KW-0285">Flavoprotein</keyword>
<dbReference type="InterPro" id="IPR036134">
    <property type="entry name" value="Crypto/Photolyase_FAD-like_sf"/>
</dbReference>
<dbReference type="EC" id="4.1.99.3" evidence="8"/>
<comment type="similarity">
    <text evidence="6">Belongs to the DNA photolyase family.</text>
</comment>
<keyword evidence="5 6" id="KW-0157">Chromophore</keyword>
<proteinExistence type="inferred from homology"/>
<evidence type="ECO:0000256" key="1">
    <source>
        <dbReference type="ARBA" id="ARBA00001932"/>
    </source>
</evidence>
<dbReference type="PANTHER" id="PTHR11455">
    <property type="entry name" value="CRYPTOCHROME"/>
    <property type="match status" value="1"/>
</dbReference>
<dbReference type="InterPro" id="IPR014729">
    <property type="entry name" value="Rossmann-like_a/b/a_fold"/>
</dbReference>
<dbReference type="PROSITE" id="PS51645">
    <property type="entry name" value="PHR_CRY_ALPHA_BETA"/>
    <property type="match status" value="1"/>
</dbReference>
<keyword evidence="9" id="KW-1185">Reference proteome</keyword>
<dbReference type="InterPro" id="IPR006050">
    <property type="entry name" value="DNA_photolyase_N"/>
</dbReference>
<comment type="caution">
    <text evidence="8">The sequence shown here is derived from an EMBL/GenBank/DDBJ whole genome shotgun (WGS) entry which is preliminary data.</text>
</comment>
<dbReference type="SUPFAM" id="SSF48173">
    <property type="entry name" value="Cryptochrome/photolyase FAD-binding domain"/>
    <property type="match status" value="1"/>
</dbReference>
<accession>A0ABW4JT27</accession>
<dbReference type="InterPro" id="IPR005101">
    <property type="entry name" value="Cryptochr/Photolyase_FAD-bd"/>
</dbReference>
<organism evidence="8 9">
    <name type="scientific">Roseibium aestuarii</name>
    <dbReference type="NCBI Taxonomy" id="2600299"/>
    <lineage>
        <taxon>Bacteria</taxon>
        <taxon>Pseudomonadati</taxon>
        <taxon>Pseudomonadota</taxon>
        <taxon>Alphaproteobacteria</taxon>
        <taxon>Hyphomicrobiales</taxon>
        <taxon>Stappiaceae</taxon>
        <taxon>Roseibium</taxon>
    </lineage>
</organism>
<evidence type="ECO:0000256" key="4">
    <source>
        <dbReference type="ARBA" id="ARBA00022827"/>
    </source>
</evidence>
<dbReference type="InterPro" id="IPR018394">
    <property type="entry name" value="DNA_photolyase_1_CS_C"/>
</dbReference>
<dbReference type="PRINTS" id="PR00147">
    <property type="entry name" value="DNAPHOTLYASE"/>
</dbReference>
<evidence type="ECO:0000256" key="5">
    <source>
        <dbReference type="ARBA" id="ARBA00022991"/>
    </source>
</evidence>
<sequence>MTTLVWFRNDLRLSDNPALVAAVEKGAILPVFVLEDPAATGETHPMGGASRWWLHHALKALEKDLGGLVLLRGDARHVIPDLARRVGATGVYWNRAYEPRAIERDSDIKAELKSEGLDARSFKANLLVEPFEIETKAGGSFKVYSPFWRAVQGLTFDAPLARPETIRLADFDGGETLEDLGLLPVSPNWAEGWEDIWIPGEAGAHARLSAFLEEGMAGYGDKRNRPDLPNVSRLSPHLHFGEISPRQIWHAVREGDHGKDGEKFLSELAWREFSYHLLYHFPKLPESNWREDFNAYPWAFSEANLTAWQRGRTGYPIVDAGMRELWATGYMHNRVRMIVASFLVKHLRIHWHHGEEWFRDTLVDADLANNSASWQWVTGSGADAAPYFRIFNPITQGQKFDPDGVYVRRWVPELSKVPDQYLNAPFDAPESVLKKAGVVLGKDYPKPIVDHATARQKALDGYDAVKSRREEREGEAAA</sequence>
<dbReference type="Pfam" id="PF03441">
    <property type="entry name" value="FAD_binding_7"/>
    <property type="match status" value="1"/>
</dbReference>
<dbReference type="InterPro" id="IPR002081">
    <property type="entry name" value="Cryptochrome/DNA_photolyase_1"/>
</dbReference>
<dbReference type="Proteomes" id="UP001597327">
    <property type="component" value="Unassembled WGS sequence"/>
</dbReference>
<keyword evidence="8" id="KW-0456">Lyase</keyword>
<evidence type="ECO:0000313" key="8">
    <source>
        <dbReference type="EMBL" id="MFD1694687.1"/>
    </source>
</evidence>
<dbReference type="EMBL" id="JBHUFA010000001">
    <property type="protein sequence ID" value="MFD1694687.1"/>
    <property type="molecule type" value="Genomic_DNA"/>
</dbReference>
<protein>
    <submittedName>
        <fullName evidence="8">Cryptochrome/photolyase family protein</fullName>
        <ecNumber evidence="8">4.1.99.3</ecNumber>
    </submittedName>
</protein>
<dbReference type="InterPro" id="IPR036155">
    <property type="entry name" value="Crypto/Photolyase_N_sf"/>
</dbReference>
<evidence type="ECO:0000313" key="9">
    <source>
        <dbReference type="Proteomes" id="UP001597327"/>
    </source>
</evidence>
<dbReference type="Gene3D" id="3.40.50.620">
    <property type="entry name" value="HUPs"/>
    <property type="match status" value="1"/>
</dbReference>
<dbReference type="SUPFAM" id="SSF52425">
    <property type="entry name" value="Cryptochrome/photolyase, N-terminal domain"/>
    <property type="match status" value="1"/>
</dbReference>
<comment type="cofactor">
    <cofactor evidence="2">
        <name>FAD</name>
        <dbReference type="ChEBI" id="CHEBI:57692"/>
    </cofactor>
</comment>
<dbReference type="GO" id="GO:0003904">
    <property type="term" value="F:deoxyribodipyrimidine photo-lyase activity"/>
    <property type="evidence" value="ECO:0007669"/>
    <property type="project" value="UniProtKB-EC"/>
</dbReference>